<dbReference type="Gene3D" id="3.40.980.20">
    <property type="entry name" value="Four-carbon acid sugar kinase, nucleotide binding domain"/>
    <property type="match status" value="1"/>
</dbReference>
<accession>A0A6J5B6V1</accession>
<proteinExistence type="predicted"/>
<gene>
    <name evidence="2" type="primary">dtnK</name>
    <name evidence="2" type="ORF">LMG26845_04925</name>
</gene>
<sequence length="109" mass="10734">MLLAPEGQLAGLDADTVAQRLGSLAAQAIGATRAAGVVATGGDGARQVLLALGAGGIALVDEVMGGVPLGTLTGGTADGLPVVTKAGGFGTEDVLVRAVRAIRDRRFKR</sequence>
<dbReference type="Pfam" id="PF17042">
    <property type="entry name" value="NBD_C"/>
    <property type="match status" value="1"/>
</dbReference>
<keyword evidence="2" id="KW-0808">Transferase</keyword>
<dbReference type="EC" id="2.7.1.219" evidence="2"/>
<protein>
    <submittedName>
        <fullName evidence="2">D-threonate kinase</fullName>
        <ecNumber evidence="2">2.7.1.219</ecNumber>
    </submittedName>
</protein>
<keyword evidence="3" id="KW-1185">Reference proteome</keyword>
<dbReference type="Proteomes" id="UP000507979">
    <property type="component" value="Unassembled WGS sequence"/>
</dbReference>
<dbReference type="SUPFAM" id="SSF142764">
    <property type="entry name" value="YgbK-like"/>
    <property type="match status" value="1"/>
</dbReference>
<feature type="domain" description="Four-carbon acid sugar kinase nucleotide binding" evidence="1">
    <location>
        <begin position="14"/>
        <end position="95"/>
    </location>
</feature>
<evidence type="ECO:0000259" key="1">
    <source>
        <dbReference type="Pfam" id="PF17042"/>
    </source>
</evidence>
<evidence type="ECO:0000313" key="2">
    <source>
        <dbReference type="EMBL" id="CAB3694609.1"/>
    </source>
</evidence>
<keyword evidence="2" id="KW-0418">Kinase</keyword>
<dbReference type="InterPro" id="IPR042213">
    <property type="entry name" value="NBD_C_sf"/>
</dbReference>
<dbReference type="AlphaFoldDB" id="A0A6J5B6V1"/>
<dbReference type="InterPro" id="IPR031475">
    <property type="entry name" value="NBD_C"/>
</dbReference>
<dbReference type="EMBL" id="CADIJR010000068">
    <property type="protein sequence ID" value="CAB3694609.1"/>
    <property type="molecule type" value="Genomic_DNA"/>
</dbReference>
<organism evidence="2 3">
    <name type="scientific">Achromobacter insuavis</name>
    <dbReference type="NCBI Taxonomy" id="1287735"/>
    <lineage>
        <taxon>Bacteria</taxon>
        <taxon>Pseudomonadati</taxon>
        <taxon>Pseudomonadota</taxon>
        <taxon>Betaproteobacteria</taxon>
        <taxon>Burkholderiales</taxon>
        <taxon>Alcaligenaceae</taxon>
        <taxon>Achromobacter</taxon>
    </lineage>
</organism>
<dbReference type="GO" id="GO:0016301">
    <property type="term" value="F:kinase activity"/>
    <property type="evidence" value="ECO:0007669"/>
    <property type="project" value="UniProtKB-KW"/>
</dbReference>
<reference evidence="2 3" key="1">
    <citation type="submission" date="2020-04" db="EMBL/GenBank/DDBJ databases">
        <authorList>
            <person name="De Canck E."/>
        </authorList>
    </citation>
    <scope>NUCLEOTIDE SEQUENCE [LARGE SCALE GENOMIC DNA]</scope>
    <source>
        <strain evidence="2 3">LMG 26845</strain>
    </source>
</reference>
<evidence type="ECO:0000313" key="3">
    <source>
        <dbReference type="Proteomes" id="UP000507979"/>
    </source>
</evidence>
<name>A0A6J5B6V1_9BURK</name>